<proteinExistence type="predicted"/>
<dbReference type="InterPro" id="IPR020843">
    <property type="entry name" value="ER"/>
</dbReference>
<comment type="caution">
    <text evidence="4">The sequence shown here is derived from an EMBL/GenBank/DDBJ whole genome shotgun (WGS) entry which is preliminary data.</text>
</comment>
<reference evidence="4" key="1">
    <citation type="journal article" date="2014" name="Int. J. Syst. Evol. Microbiol.">
        <title>Complete genome sequence of Corynebacterium casei LMG S-19264T (=DSM 44701T), isolated from a smear-ripened cheese.</title>
        <authorList>
            <consortium name="US DOE Joint Genome Institute (JGI-PGF)"/>
            <person name="Walter F."/>
            <person name="Albersmeier A."/>
            <person name="Kalinowski J."/>
            <person name="Ruckert C."/>
        </authorList>
    </citation>
    <scope>NUCLEOTIDE SEQUENCE</scope>
    <source>
        <strain evidence="4">KCTC 32182</strain>
    </source>
</reference>
<dbReference type="Gene3D" id="3.40.50.720">
    <property type="entry name" value="NAD(P)-binding Rossmann-like Domain"/>
    <property type="match status" value="1"/>
</dbReference>
<dbReference type="GO" id="GO:0016651">
    <property type="term" value="F:oxidoreductase activity, acting on NAD(P)H"/>
    <property type="evidence" value="ECO:0007669"/>
    <property type="project" value="TreeGrafter"/>
</dbReference>
<dbReference type="RefSeq" id="WP_189536026.1">
    <property type="nucleotide sequence ID" value="NZ_BMYX01000021.1"/>
</dbReference>
<evidence type="ECO:0000313" key="4">
    <source>
        <dbReference type="EMBL" id="GGY25368.1"/>
    </source>
</evidence>
<evidence type="ECO:0000313" key="5">
    <source>
        <dbReference type="Proteomes" id="UP000645257"/>
    </source>
</evidence>
<dbReference type="Pfam" id="PF00107">
    <property type="entry name" value="ADH_zinc_N"/>
    <property type="match status" value="1"/>
</dbReference>
<dbReference type="PANTHER" id="PTHR48106">
    <property type="entry name" value="QUINONE OXIDOREDUCTASE PIG3-RELATED"/>
    <property type="match status" value="1"/>
</dbReference>
<dbReference type="InterPro" id="IPR013154">
    <property type="entry name" value="ADH-like_N"/>
</dbReference>
<dbReference type="InterPro" id="IPR011032">
    <property type="entry name" value="GroES-like_sf"/>
</dbReference>
<dbReference type="Proteomes" id="UP000645257">
    <property type="component" value="Unassembled WGS sequence"/>
</dbReference>
<dbReference type="GO" id="GO:0070402">
    <property type="term" value="F:NADPH binding"/>
    <property type="evidence" value="ECO:0007669"/>
    <property type="project" value="TreeGrafter"/>
</dbReference>
<dbReference type="SUPFAM" id="SSF51735">
    <property type="entry name" value="NAD(P)-binding Rossmann-fold domains"/>
    <property type="match status" value="1"/>
</dbReference>
<evidence type="ECO:0000256" key="2">
    <source>
        <dbReference type="ARBA" id="ARBA00023002"/>
    </source>
</evidence>
<organism evidence="4 5">
    <name type="scientific">Paludibacterium paludis</name>
    <dbReference type="NCBI Taxonomy" id="1225769"/>
    <lineage>
        <taxon>Bacteria</taxon>
        <taxon>Pseudomonadati</taxon>
        <taxon>Pseudomonadota</taxon>
        <taxon>Betaproteobacteria</taxon>
        <taxon>Neisseriales</taxon>
        <taxon>Chromobacteriaceae</taxon>
        <taxon>Paludibacterium</taxon>
    </lineage>
</organism>
<dbReference type="Pfam" id="PF08240">
    <property type="entry name" value="ADH_N"/>
    <property type="match status" value="1"/>
</dbReference>
<dbReference type="CDD" id="cd05276">
    <property type="entry name" value="p53_inducible_oxidoreductase"/>
    <property type="match status" value="1"/>
</dbReference>
<keyword evidence="2" id="KW-0560">Oxidoreductase</keyword>
<keyword evidence="1" id="KW-0521">NADP</keyword>
<evidence type="ECO:0000259" key="3">
    <source>
        <dbReference type="SMART" id="SM00829"/>
    </source>
</evidence>
<dbReference type="EMBL" id="BMYX01000021">
    <property type="protein sequence ID" value="GGY25368.1"/>
    <property type="molecule type" value="Genomic_DNA"/>
</dbReference>
<feature type="domain" description="Enoyl reductase (ER)" evidence="3">
    <location>
        <begin position="10"/>
        <end position="320"/>
    </location>
</feature>
<dbReference type="SUPFAM" id="SSF50129">
    <property type="entry name" value="GroES-like"/>
    <property type="match status" value="1"/>
</dbReference>
<dbReference type="InterPro" id="IPR014189">
    <property type="entry name" value="Quinone_OxRdtase_PIG3"/>
</dbReference>
<dbReference type="InterPro" id="IPR036291">
    <property type="entry name" value="NAD(P)-bd_dom_sf"/>
</dbReference>
<dbReference type="Gene3D" id="3.90.180.10">
    <property type="entry name" value="Medium-chain alcohol dehydrogenases, catalytic domain"/>
    <property type="match status" value="1"/>
</dbReference>
<evidence type="ECO:0000256" key="1">
    <source>
        <dbReference type="ARBA" id="ARBA00022857"/>
    </source>
</evidence>
<accession>A0A918UBI2</accession>
<dbReference type="InterPro" id="IPR013149">
    <property type="entry name" value="ADH-like_C"/>
</dbReference>
<protein>
    <submittedName>
        <fullName evidence="4">NAD(P)H quinone oxidoreductase</fullName>
    </submittedName>
</protein>
<dbReference type="PANTHER" id="PTHR48106:SF18">
    <property type="entry name" value="QUINONE OXIDOREDUCTASE PIG3"/>
    <property type="match status" value="1"/>
</dbReference>
<dbReference type="AlphaFoldDB" id="A0A918UBI2"/>
<sequence length="328" mass="34760">MKAVVQREAGGSETLRLARIDKPILQDGQLLVRVMAAGVNRADIVQREGRYPAPPGASAILGLEVAGVVEEVRGMSRFQPGDAVFGLVPGGGYAEYAVLDDELAIPKPDSLSWTEAASLPEAWMTAWFNIVEVGAFREGERVLIHAGASGVGAAAIQLVRLLGGESLVSVGSSVKLDFCRSLGASQGWLRQDQPVFAELVRQWGGADLVLDPVGGARLSENLRAMNMDGRLVLIGLMGGAESAIPLGLVLMKRLTVRGSTLRNQPLNVRGRLALALEEHVLPAIAAGSVEVTVDSVFPIEAVADAHDWMECNNNLGKVVLSMENVMPS</sequence>
<keyword evidence="5" id="KW-1185">Reference proteome</keyword>
<dbReference type="NCBIfam" id="TIGR02824">
    <property type="entry name" value="quinone_pig3"/>
    <property type="match status" value="1"/>
</dbReference>
<reference evidence="4" key="2">
    <citation type="submission" date="2020-09" db="EMBL/GenBank/DDBJ databases">
        <authorList>
            <person name="Sun Q."/>
            <person name="Kim S."/>
        </authorList>
    </citation>
    <scope>NUCLEOTIDE SEQUENCE</scope>
    <source>
        <strain evidence="4">KCTC 32182</strain>
    </source>
</reference>
<gene>
    <name evidence="4" type="ORF">GCM10011289_31200</name>
</gene>
<name>A0A918UBI2_9NEIS</name>
<dbReference type="SMART" id="SM00829">
    <property type="entry name" value="PKS_ER"/>
    <property type="match status" value="1"/>
</dbReference>